<dbReference type="Gene3D" id="1.50.40.10">
    <property type="entry name" value="Mitochondrial carrier domain"/>
    <property type="match status" value="1"/>
</dbReference>
<keyword evidence="4 8" id="KW-0812">Transmembrane</keyword>
<feature type="region of interest" description="Disordered" evidence="10">
    <location>
        <begin position="419"/>
        <end position="444"/>
    </location>
</feature>
<feature type="region of interest" description="Disordered" evidence="10">
    <location>
        <begin position="115"/>
        <end position="155"/>
    </location>
</feature>
<dbReference type="OrthoDB" id="77989at2759"/>
<dbReference type="Proteomes" id="UP000027195">
    <property type="component" value="Unassembled WGS sequence"/>
</dbReference>
<dbReference type="InterPro" id="IPR018108">
    <property type="entry name" value="MCP_transmembrane"/>
</dbReference>
<evidence type="ECO:0000256" key="9">
    <source>
        <dbReference type="RuleBase" id="RU000488"/>
    </source>
</evidence>
<evidence type="ECO:0000256" key="5">
    <source>
        <dbReference type="ARBA" id="ARBA00022737"/>
    </source>
</evidence>
<keyword evidence="5" id="KW-0677">Repeat</keyword>
<evidence type="ECO:0000256" key="2">
    <source>
        <dbReference type="ARBA" id="ARBA00006375"/>
    </source>
</evidence>
<evidence type="ECO:0000256" key="10">
    <source>
        <dbReference type="SAM" id="MobiDB-lite"/>
    </source>
</evidence>
<accession>A0A067MY13</accession>
<sequence>MDSESPAFAAPRPASLRNLYSPPSDNWEFVPSSSPTSSAATPDHSWSTRPSKPSVFDLSPAYPSEDDLDFRSVIKPLIGAALLQFAGTAIANPFEVGKTLLQIQWVPKSGSLVSETLDTEETEEDEGELSDSSEASYFQDPSETTTFAPTPHRPRRVDEQGYVIRQSVLDRSTRPDYIIPVGPQEGVWGMIKRVGRWKTEGWLSLWKGQLTTCVIDTATASIQPLINLALIMIFQPFDPTASLPLAYTARPAPALTISITSHLITGFILSPLDLIRTRLIAQASSSADRSYTGPLDALNTIIAEEGGLYSMYFHPNLFFPTILDNSIRPLLSLSAPFVISRVLGISEESHPVAHGFAEFAYSSASLLITLPIETARRRLQVQNRGRRSFKACVETRPMPYVGVMDVIWCVLTEERSGVPKRRRRKSRSKGKEKDEDGSEQSEALDKESWFADSGVAQLYRGFGTGIWANVIVFALGLFSGPDDKPDGGWAEL</sequence>
<dbReference type="AlphaFoldDB" id="A0A067MY13"/>
<evidence type="ECO:0000256" key="4">
    <source>
        <dbReference type="ARBA" id="ARBA00022692"/>
    </source>
</evidence>
<evidence type="ECO:0000313" key="11">
    <source>
        <dbReference type="EMBL" id="KDQ20648.1"/>
    </source>
</evidence>
<evidence type="ECO:0000256" key="6">
    <source>
        <dbReference type="ARBA" id="ARBA00022989"/>
    </source>
</evidence>
<dbReference type="Pfam" id="PF00153">
    <property type="entry name" value="Mito_carr"/>
    <property type="match status" value="1"/>
</dbReference>
<evidence type="ECO:0000256" key="3">
    <source>
        <dbReference type="ARBA" id="ARBA00022448"/>
    </source>
</evidence>
<keyword evidence="7 8" id="KW-0472">Membrane</keyword>
<name>A0A067MY13_BOTB1</name>
<dbReference type="InParanoid" id="A0A067MY13"/>
<organism evidence="11 12">
    <name type="scientific">Botryobasidium botryosum (strain FD-172 SS1)</name>
    <dbReference type="NCBI Taxonomy" id="930990"/>
    <lineage>
        <taxon>Eukaryota</taxon>
        <taxon>Fungi</taxon>
        <taxon>Dikarya</taxon>
        <taxon>Basidiomycota</taxon>
        <taxon>Agaricomycotina</taxon>
        <taxon>Agaricomycetes</taxon>
        <taxon>Cantharellales</taxon>
        <taxon>Botryobasidiaceae</taxon>
        <taxon>Botryobasidium</taxon>
    </lineage>
</organism>
<evidence type="ECO:0000256" key="8">
    <source>
        <dbReference type="PROSITE-ProRule" id="PRU00282"/>
    </source>
</evidence>
<feature type="compositionally biased region" description="Basic residues" evidence="10">
    <location>
        <begin position="419"/>
        <end position="428"/>
    </location>
</feature>
<dbReference type="InterPro" id="IPR050391">
    <property type="entry name" value="Mito_Metabolite_Transporter"/>
</dbReference>
<dbReference type="GO" id="GO:0016020">
    <property type="term" value="C:membrane"/>
    <property type="evidence" value="ECO:0007669"/>
    <property type="project" value="UniProtKB-SubCell"/>
</dbReference>
<dbReference type="EMBL" id="KL198017">
    <property type="protein sequence ID" value="KDQ20648.1"/>
    <property type="molecule type" value="Genomic_DNA"/>
</dbReference>
<protein>
    <recommendedName>
        <fullName evidence="13">Mitochondrial carrier</fullName>
    </recommendedName>
</protein>
<feature type="compositionally biased region" description="Acidic residues" evidence="10">
    <location>
        <begin position="117"/>
        <end position="131"/>
    </location>
</feature>
<comment type="subcellular location">
    <subcellularLocation>
        <location evidence="1">Membrane</location>
        <topology evidence="1">Multi-pass membrane protein</topology>
    </subcellularLocation>
</comment>
<evidence type="ECO:0000313" key="12">
    <source>
        <dbReference type="Proteomes" id="UP000027195"/>
    </source>
</evidence>
<dbReference type="HOGENOM" id="CLU_023136_0_0_1"/>
<dbReference type="SUPFAM" id="SSF103506">
    <property type="entry name" value="Mitochondrial carrier"/>
    <property type="match status" value="1"/>
</dbReference>
<dbReference type="InterPro" id="IPR023395">
    <property type="entry name" value="MCP_dom_sf"/>
</dbReference>
<reference evidence="12" key="1">
    <citation type="journal article" date="2014" name="Proc. Natl. Acad. Sci. U.S.A.">
        <title>Extensive sampling of basidiomycete genomes demonstrates inadequacy of the white-rot/brown-rot paradigm for wood decay fungi.</title>
        <authorList>
            <person name="Riley R."/>
            <person name="Salamov A.A."/>
            <person name="Brown D.W."/>
            <person name="Nagy L.G."/>
            <person name="Floudas D."/>
            <person name="Held B.W."/>
            <person name="Levasseur A."/>
            <person name="Lombard V."/>
            <person name="Morin E."/>
            <person name="Otillar R."/>
            <person name="Lindquist E.A."/>
            <person name="Sun H."/>
            <person name="LaButti K.M."/>
            <person name="Schmutz J."/>
            <person name="Jabbour D."/>
            <person name="Luo H."/>
            <person name="Baker S.E."/>
            <person name="Pisabarro A.G."/>
            <person name="Walton J.D."/>
            <person name="Blanchette R.A."/>
            <person name="Henrissat B."/>
            <person name="Martin F."/>
            <person name="Cullen D."/>
            <person name="Hibbett D.S."/>
            <person name="Grigoriev I.V."/>
        </authorList>
    </citation>
    <scope>NUCLEOTIDE SEQUENCE [LARGE SCALE GENOMIC DNA]</scope>
    <source>
        <strain evidence="12">FD-172 SS1</strain>
    </source>
</reference>
<dbReference type="FunCoup" id="A0A067MY13">
    <property type="interactions" value="35"/>
</dbReference>
<dbReference type="PANTHER" id="PTHR45618">
    <property type="entry name" value="MITOCHONDRIAL DICARBOXYLATE CARRIER-RELATED"/>
    <property type="match status" value="1"/>
</dbReference>
<feature type="compositionally biased region" description="Low complexity" evidence="10">
    <location>
        <begin position="31"/>
        <end position="42"/>
    </location>
</feature>
<dbReference type="PROSITE" id="PS50920">
    <property type="entry name" value="SOLCAR"/>
    <property type="match status" value="1"/>
</dbReference>
<gene>
    <name evidence="11" type="ORF">BOTBODRAFT_151452</name>
</gene>
<feature type="region of interest" description="Disordered" evidence="10">
    <location>
        <begin position="27"/>
        <end position="54"/>
    </location>
</feature>
<comment type="similarity">
    <text evidence="2 9">Belongs to the mitochondrial carrier (TC 2.A.29) family.</text>
</comment>
<evidence type="ECO:0000256" key="1">
    <source>
        <dbReference type="ARBA" id="ARBA00004141"/>
    </source>
</evidence>
<feature type="repeat" description="Solcar" evidence="8">
    <location>
        <begin position="249"/>
        <end position="339"/>
    </location>
</feature>
<keyword evidence="12" id="KW-1185">Reference proteome</keyword>
<keyword evidence="3 9" id="KW-0813">Transport</keyword>
<evidence type="ECO:0000256" key="7">
    <source>
        <dbReference type="ARBA" id="ARBA00023136"/>
    </source>
</evidence>
<evidence type="ECO:0008006" key="13">
    <source>
        <dbReference type="Google" id="ProtNLM"/>
    </source>
</evidence>
<proteinExistence type="inferred from homology"/>
<dbReference type="STRING" id="930990.A0A067MY13"/>
<feature type="compositionally biased region" description="Polar residues" evidence="10">
    <location>
        <begin position="135"/>
        <end position="148"/>
    </location>
</feature>
<keyword evidence="6" id="KW-1133">Transmembrane helix</keyword>